<evidence type="ECO:0000256" key="2">
    <source>
        <dbReference type="ARBA" id="ARBA00023125"/>
    </source>
</evidence>
<dbReference type="EMBL" id="FQWS01000002">
    <property type="protein sequence ID" value="SHH55924.1"/>
    <property type="molecule type" value="Genomic_DNA"/>
</dbReference>
<dbReference type="GO" id="GO:0003677">
    <property type="term" value="F:DNA binding"/>
    <property type="evidence" value="ECO:0007669"/>
    <property type="project" value="UniProtKB-KW"/>
</dbReference>
<evidence type="ECO:0000313" key="5">
    <source>
        <dbReference type="EMBL" id="SHH55924.1"/>
    </source>
</evidence>
<dbReference type="OrthoDB" id="9797599at2"/>
<reference evidence="6" key="1">
    <citation type="submission" date="2016-11" db="EMBL/GenBank/DDBJ databases">
        <authorList>
            <person name="Varghese N."/>
            <person name="Submissions S."/>
        </authorList>
    </citation>
    <scope>NUCLEOTIDE SEQUENCE [LARGE SCALE GENOMIC DNA]</scope>
    <source>
        <strain evidence="6">DSM 25330</strain>
    </source>
</reference>
<dbReference type="InterPro" id="IPR002577">
    <property type="entry name" value="HTH_HxlR"/>
</dbReference>
<dbReference type="AlphaFoldDB" id="A0A1M5TYZ7"/>
<dbReference type="Gene3D" id="1.10.10.10">
    <property type="entry name" value="Winged helix-like DNA-binding domain superfamily/Winged helix DNA-binding domain"/>
    <property type="match status" value="1"/>
</dbReference>
<keyword evidence="6" id="KW-1185">Reference proteome</keyword>
<evidence type="ECO:0000259" key="4">
    <source>
        <dbReference type="PROSITE" id="PS51118"/>
    </source>
</evidence>
<evidence type="ECO:0000313" key="6">
    <source>
        <dbReference type="Proteomes" id="UP000184522"/>
    </source>
</evidence>
<evidence type="ECO:0000256" key="3">
    <source>
        <dbReference type="ARBA" id="ARBA00023163"/>
    </source>
</evidence>
<dbReference type="PANTHER" id="PTHR33204:SF29">
    <property type="entry name" value="TRANSCRIPTIONAL REGULATOR"/>
    <property type="match status" value="1"/>
</dbReference>
<keyword evidence="1" id="KW-0805">Transcription regulation</keyword>
<evidence type="ECO:0000256" key="1">
    <source>
        <dbReference type="ARBA" id="ARBA00023015"/>
    </source>
</evidence>
<gene>
    <name evidence="5" type="ORF">SAMN05444148_2313</name>
</gene>
<dbReference type="PANTHER" id="PTHR33204">
    <property type="entry name" value="TRANSCRIPTIONAL REGULATOR, MARR FAMILY"/>
    <property type="match status" value="1"/>
</dbReference>
<keyword evidence="2" id="KW-0238">DNA-binding</keyword>
<sequence>MIIEGEHKAYKIDENIYHCGTSVTMSFIGGKWKCVVLWYLRNGSLRFSELKRLSPYITEKMLSIQLKALQADGLIDRKSYGEKAPFRVQYTLTPFGESLIPVIEVITKWGTTLANKKGEIVDVQ</sequence>
<dbReference type="SUPFAM" id="SSF46785">
    <property type="entry name" value="Winged helix' DNA-binding domain"/>
    <property type="match status" value="1"/>
</dbReference>
<name>A0A1M5TYZ7_9FLAO</name>
<organism evidence="5 6">
    <name type="scientific">Winogradskyella jejuensis</name>
    <dbReference type="NCBI Taxonomy" id="1089305"/>
    <lineage>
        <taxon>Bacteria</taxon>
        <taxon>Pseudomonadati</taxon>
        <taxon>Bacteroidota</taxon>
        <taxon>Flavobacteriia</taxon>
        <taxon>Flavobacteriales</taxon>
        <taxon>Flavobacteriaceae</taxon>
        <taxon>Winogradskyella</taxon>
    </lineage>
</organism>
<dbReference type="Pfam" id="PF01638">
    <property type="entry name" value="HxlR"/>
    <property type="match status" value="1"/>
</dbReference>
<protein>
    <submittedName>
        <fullName evidence="5">Transcriptional regulator, HxlR family</fullName>
    </submittedName>
</protein>
<dbReference type="Proteomes" id="UP000184522">
    <property type="component" value="Unassembled WGS sequence"/>
</dbReference>
<dbReference type="STRING" id="1089305.SAMN05444148_2313"/>
<dbReference type="InterPro" id="IPR036390">
    <property type="entry name" value="WH_DNA-bd_sf"/>
</dbReference>
<dbReference type="RefSeq" id="WP_073086577.1">
    <property type="nucleotide sequence ID" value="NZ_FQWS01000002.1"/>
</dbReference>
<dbReference type="InterPro" id="IPR036388">
    <property type="entry name" value="WH-like_DNA-bd_sf"/>
</dbReference>
<dbReference type="PROSITE" id="PS51118">
    <property type="entry name" value="HTH_HXLR"/>
    <property type="match status" value="1"/>
</dbReference>
<accession>A0A1M5TYZ7</accession>
<feature type="domain" description="HTH hxlR-type" evidence="4">
    <location>
        <begin position="19"/>
        <end position="118"/>
    </location>
</feature>
<proteinExistence type="predicted"/>
<keyword evidence="3" id="KW-0804">Transcription</keyword>